<evidence type="ECO:0000259" key="12">
    <source>
        <dbReference type="PROSITE" id="PS50011"/>
    </source>
</evidence>
<feature type="region of interest" description="Disordered" evidence="11">
    <location>
        <begin position="890"/>
        <end position="911"/>
    </location>
</feature>
<feature type="compositionally biased region" description="Polar residues" evidence="11">
    <location>
        <begin position="1291"/>
        <end position="1310"/>
    </location>
</feature>
<evidence type="ECO:0000256" key="9">
    <source>
        <dbReference type="ARBA" id="ARBA00023054"/>
    </source>
</evidence>
<feature type="region of interest" description="Disordered" evidence="11">
    <location>
        <begin position="1287"/>
        <end position="1310"/>
    </location>
</feature>
<dbReference type="FunFam" id="1.10.510.10:FF:000054">
    <property type="entry name" value="Mitogen-activated protein kinase kinase kinase 5"/>
    <property type="match status" value="1"/>
</dbReference>
<evidence type="ECO:0000256" key="10">
    <source>
        <dbReference type="PROSITE-ProRule" id="PRU10141"/>
    </source>
</evidence>
<evidence type="ECO:0000313" key="14">
    <source>
        <dbReference type="Proteomes" id="UP001107558"/>
    </source>
</evidence>
<feature type="compositionally biased region" description="Polar residues" evidence="11">
    <location>
        <begin position="924"/>
        <end position="940"/>
    </location>
</feature>
<feature type="compositionally biased region" description="Low complexity" evidence="11">
    <location>
        <begin position="941"/>
        <end position="961"/>
    </location>
</feature>
<dbReference type="InterPro" id="IPR017441">
    <property type="entry name" value="Protein_kinase_ATP_BS"/>
</dbReference>
<sequence length="1442" mass="164140">MSTRGADDAIEHHLVNTDSSSDIHKGASSTKGASIKEVCLIIDLNETQENYQHRKMAYEEVKLACQSIASNLQLVQFGKLDFGDTRTADIFHSADVAIVDLSLQHQQSALSYNLGLRESFEMKNNIVLFNDLDQEATLRLKISTSNYTFLPYRLSEEKNSCIITNPVKREGGEDNIDSSKQQTLYQKMKKILLDVEIQSKAHLKEKFLADLRAIRELSEIDDQKEKLRHLRKRLDDPNVLSGEVFQQYMYSLRDVQDYDAMVNLMNDLQTVPSTQKVMNTGQMSYLYAFALNRRNKTGDRDKALQTCVKALEKKQNHFPDMLCLCGRIYKDLFVESNYTDNESLQNAIHWYRKSFEVQPNEYAGINLATLLVIKGDSFGTSQELQHIAIILNSFIGRRGELSQLKDYWTVATFFEISVLAEDYTKASQAAECMFKLKPPNWYLKSTIGNIQLINQFREINENVAISPERKIFDFWVEFFLEAIKTEAGTDIRFPILVFEPQGSKSTSNNNVYLPSYVNVNMDVEEKSIQIINMCVNHEKDNCKKKHDFLFTADQIKSVSLYKRDERCAYLYVHQNSDDFQMFFPSVLCRQSFYDFILEMTKDGCDSFVRLDEEFTADDIKYEYEYDENKMRVVLGKGTFGSVFAARDINTQMRIAIKEVPEKIFDAVQPLHEEIKLHSQLRHKNIVTYYGSISENGYFKIFMEQVPGGSLSALLRSKWGPLKDNESTIAFYSKQILLGLKYLHDQKIVHRDIKGDNVLVNTYSGVIKISDFGTSKRLAGINPKAATFTGTVNFMAPEIIDQGARGYGPPADIWAFGCTNVEMATGKPPFIELGSQEAAMFKIGFYKKHPEIPEEMSTLAKKFILRCFTVDVDQRATAAQLLEDPFLSDKHRRSRTQMMPTSTTNNTGHVDFNRSYSVPADRLVSKSSNTVNHQQSVSACNTPTTPEFETPSSHFTSPSSLSKSDHKKLSAKNHLSPIQIPTISTVSSITTPSVDAVENDFNVSFRRSSTGVLLSPEVDVPSSTSKLPVGETNESDGFYLLKKDSQRRQTLSKVLSQDETKICEVWIEKIAHDRPEKIIDITHLEKLIRALRDYITDQKKEFLKKALNELKNELDFDPTAIDHLHYALYKFQDAVITVLRSVSIKPHWMFALDNLVKGAVHASLMILSPELGANLAGNERDFVDGDDDEVEDELSNSGISTVNSLKTKHHSIKDNYDKLLLEQVKVLKIENTKLINELLESHKSLQSLLKSSECGMDALKNVLQQYTSLTRSFERSASYGYFSDDQNLRKPSISTENSPTPEDNAEKSITNVNSRKLNSSPLFKNPTLKTPYRQCNDMKLIEWLSRNNFDEEAKHLIAFADFTYEDLMYFSDKDDIRRIGLRAGTEVRLWKLVNAHRKKFGTYHVELQRNMNDSLVNGFSNDAAASSYDSTSSATNSSYDSCE</sequence>
<keyword evidence="8" id="KW-0460">Magnesium</keyword>
<evidence type="ECO:0000256" key="11">
    <source>
        <dbReference type="SAM" id="MobiDB-lite"/>
    </source>
</evidence>
<dbReference type="InterPro" id="IPR046872">
    <property type="entry name" value="DRHyd-ASK"/>
</dbReference>
<keyword evidence="14" id="KW-1185">Reference proteome</keyword>
<evidence type="ECO:0000256" key="8">
    <source>
        <dbReference type="ARBA" id="ARBA00022842"/>
    </source>
</evidence>
<evidence type="ECO:0000256" key="2">
    <source>
        <dbReference type="ARBA" id="ARBA00022527"/>
    </source>
</evidence>
<dbReference type="OrthoDB" id="275301at2759"/>
<dbReference type="InterPro" id="IPR011009">
    <property type="entry name" value="Kinase-like_dom_sf"/>
</dbReference>
<dbReference type="GO" id="GO:0005524">
    <property type="term" value="F:ATP binding"/>
    <property type="evidence" value="ECO:0007669"/>
    <property type="project" value="UniProtKB-UniRule"/>
</dbReference>
<evidence type="ECO:0000256" key="7">
    <source>
        <dbReference type="ARBA" id="ARBA00022840"/>
    </source>
</evidence>
<dbReference type="InterPro" id="IPR046873">
    <property type="entry name" value="HisK-N-like"/>
</dbReference>
<keyword evidence="2" id="KW-0723">Serine/threonine-protein kinase</keyword>
<dbReference type="InterPro" id="IPR008271">
    <property type="entry name" value="Ser/Thr_kinase_AS"/>
</dbReference>
<dbReference type="GO" id="GO:0004709">
    <property type="term" value="F:MAP kinase kinase kinase activity"/>
    <property type="evidence" value="ECO:0007669"/>
    <property type="project" value="UniProtKB-ARBA"/>
</dbReference>
<dbReference type="SUPFAM" id="SSF56112">
    <property type="entry name" value="Protein kinase-like (PK-like)"/>
    <property type="match status" value="1"/>
</dbReference>
<keyword evidence="4" id="KW-0479">Metal-binding</keyword>
<dbReference type="GO" id="GO:0046872">
    <property type="term" value="F:metal ion binding"/>
    <property type="evidence" value="ECO:0007669"/>
    <property type="project" value="UniProtKB-KW"/>
</dbReference>
<evidence type="ECO:0000256" key="1">
    <source>
        <dbReference type="ARBA" id="ARBA00001946"/>
    </source>
</evidence>
<proteinExistence type="predicted"/>
<comment type="caution">
    <text evidence="13">The sequence shown here is derived from an EMBL/GenBank/DDBJ whole genome shotgun (WGS) entry which is preliminary data.</text>
</comment>
<dbReference type="Pfam" id="PF20302">
    <property type="entry name" value="HisK-N-like"/>
    <property type="match status" value="1"/>
</dbReference>
<dbReference type="PROSITE" id="PS00107">
    <property type="entry name" value="PROTEIN_KINASE_ATP"/>
    <property type="match status" value="1"/>
</dbReference>
<reference evidence="13" key="1">
    <citation type="submission" date="2021-03" db="EMBL/GenBank/DDBJ databases">
        <title>Chromosome level genome of the anhydrobiotic midge Polypedilum vanderplanki.</title>
        <authorList>
            <person name="Yoshida Y."/>
            <person name="Kikawada T."/>
            <person name="Gusev O."/>
        </authorList>
    </citation>
    <scope>NUCLEOTIDE SEQUENCE</scope>
    <source>
        <strain evidence="13">NIAS01</strain>
        <tissue evidence="13">Whole body or cell culture</tissue>
    </source>
</reference>
<keyword evidence="7 10" id="KW-0067">ATP-binding</keyword>
<dbReference type="Pfam" id="PF00069">
    <property type="entry name" value="Pkinase"/>
    <property type="match status" value="1"/>
</dbReference>
<dbReference type="InterPro" id="IPR043969">
    <property type="entry name" value="MAP3K_PH"/>
</dbReference>
<evidence type="ECO:0000256" key="3">
    <source>
        <dbReference type="ARBA" id="ARBA00022679"/>
    </source>
</evidence>
<dbReference type="InterPro" id="IPR000719">
    <property type="entry name" value="Prot_kinase_dom"/>
</dbReference>
<keyword evidence="5 10" id="KW-0547">Nucleotide-binding</keyword>
<dbReference type="EMBL" id="JADBJN010000002">
    <property type="protein sequence ID" value="KAG5678684.1"/>
    <property type="molecule type" value="Genomic_DNA"/>
</dbReference>
<protein>
    <recommendedName>
        <fullName evidence="12">Protein kinase domain-containing protein</fullName>
    </recommendedName>
</protein>
<keyword evidence="9" id="KW-0175">Coiled coil</keyword>
<dbReference type="CDD" id="cd06624">
    <property type="entry name" value="STKc_ASK"/>
    <property type="match status" value="1"/>
</dbReference>
<dbReference type="SMART" id="SM00220">
    <property type="entry name" value="S_TKc"/>
    <property type="match status" value="1"/>
</dbReference>
<feature type="compositionally biased region" description="Polar residues" evidence="11">
    <location>
        <begin position="895"/>
        <end position="907"/>
    </location>
</feature>
<dbReference type="PROSITE" id="PS00108">
    <property type="entry name" value="PROTEIN_KINASE_ST"/>
    <property type="match status" value="1"/>
</dbReference>
<evidence type="ECO:0000256" key="4">
    <source>
        <dbReference type="ARBA" id="ARBA00022723"/>
    </source>
</evidence>
<dbReference type="Pfam" id="PF13281">
    <property type="entry name" value="MAP3K_TRAF_bd"/>
    <property type="match status" value="1"/>
</dbReference>
<accession>A0A9J6C963</accession>
<dbReference type="Gene3D" id="3.30.200.20">
    <property type="entry name" value="Phosphorylase Kinase, domain 1"/>
    <property type="match status" value="1"/>
</dbReference>
<keyword evidence="3" id="KW-0808">Transferase</keyword>
<dbReference type="FunFam" id="3.30.200.20:FF:000067">
    <property type="entry name" value="Mitogen-activated protein kinase kinase kinase 5"/>
    <property type="match status" value="1"/>
</dbReference>
<dbReference type="Pfam" id="PF20309">
    <property type="entry name" value="DRHyd-ASK"/>
    <property type="match status" value="1"/>
</dbReference>
<dbReference type="Gene3D" id="1.10.510.10">
    <property type="entry name" value="Transferase(Phosphotransferase) domain 1"/>
    <property type="match status" value="1"/>
</dbReference>
<feature type="region of interest" description="Disordered" evidence="11">
    <location>
        <begin position="924"/>
        <end position="972"/>
    </location>
</feature>
<dbReference type="PANTHER" id="PTHR11584:SF394">
    <property type="entry name" value="APOPTOTIC SIGNAL-REGULATING KINASE 1, ISOFORM C"/>
    <property type="match status" value="1"/>
</dbReference>
<name>A0A9J6C963_POLVA</name>
<gene>
    <name evidence="13" type="ORF">PVAND_008335</name>
</gene>
<dbReference type="PANTHER" id="PTHR11584">
    <property type="entry name" value="SERINE/THREONINE PROTEIN KINASE"/>
    <property type="match status" value="1"/>
</dbReference>
<keyword evidence="6" id="KW-0418">Kinase</keyword>
<comment type="cofactor">
    <cofactor evidence="1">
        <name>Mg(2+)</name>
        <dbReference type="ChEBI" id="CHEBI:18420"/>
    </cofactor>
</comment>
<dbReference type="Pfam" id="PF19039">
    <property type="entry name" value="ASK_PH"/>
    <property type="match status" value="1"/>
</dbReference>
<evidence type="ECO:0000256" key="5">
    <source>
        <dbReference type="ARBA" id="ARBA00022741"/>
    </source>
</evidence>
<evidence type="ECO:0000256" key="6">
    <source>
        <dbReference type="ARBA" id="ARBA00022777"/>
    </source>
</evidence>
<organism evidence="13 14">
    <name type="scientific">Polypedilum vanderplanki</name>
    <name type="common">Sleeping chironomid midge</name>
    <dbReference type="NCBI Taxonomy" id="319348"/>
    <lineage>
        <taxon>Eukaryota</taxon>
        <taxon>Metazoa</taxon>
        <taxon>Ecdysozoa</taxon>
        <taxon>Arthropoda</taxon>
        <taxon>Hexapoda</taxon>
        <taxon>Insecta</taxon>
        <taxon>Pterygota</taxon>
        <taxon>Neoptera</taxon>
        <taxon>Endopterygota</taxon>
        <taxon>Diptera</taxon>
        <taxon>Nematocera</taxon>
        <taxon>Chironomoidea</taxon>
        <taxon>Chironomidae</taxon>
        <taxon>Chironominae</taxon>
        <taxon>Polypedilum</taxon>
        <taxon>Polypedilum</taxon>
    </lineage>
</organism>
<feature type="binding site" evidence="10">
    <location>
        <position position="657"/>
    </location>
    <ligand>
        <name>ATP</name>
        <dbReference type="ChEBI" id="CHEBI:30616"/>
    </ligand>
</feature>
<dbReference type="PROSITE" id="PS50011">
    <property type="entry name" value="PROTEIN_KINASE_DOM"/>
    <property type="match status" value="1"/>
</dbReference>
<feature type="domain" description="Protein kinase" evidence="12">
    <location>
        <begin position="628"/>
        <end position="886"/>
    </location>
</feature>
<evidence type="ECO:0000313" key="13">
    <source>
        <dbReference type="EMBL" id="KAG5678684.1"/>
    </source>
</evidence>
<dbReference type="Proteomes" id="UP001107558">
    <property type="component" value="Chromosome 2"/>
</dbReference>
<dbReference type="InterPro" id="IPR025136">
    <property type="entry name" value="MAP3K_TRAF-bd"/>
</dbReference>